<reference evidence="3" key="1">
    <citation type="journal article" date="2018" name="MSphere">
        <title>Fusobacterium Genomics Using MinION and Illumina Sequencing Enables Genome Completion and Correction.</title>
        <authorList>
            <person name="Todd S.M."/>
            <person name="Settlage R.E."/>
            <person name="Lahmers K.K."/>
            <person name="Slade D.J."/>
        </authorList>
    </citation>
    <scope>NUCLEOTIDE SEQUENCE [LARGE SCALE GENOMIC DNA]</scope>
    <source>
        <strain evidence="3">ATCC 27725</strain>
    </source>
</reference>
<proteinExistence type="predicted"/>
<keyword evidence="3" id="KW-1185">Reference proteome</keyword>
<sequence>MNDQFMDEYSTIFKVIEKTPLFSALSKEEIKEMLSLMTLKKYKKGEIIFSQDSSPNNIFIIENGIVKLFHRKDEIDFDIGTFTTGNCFGEVALIGILPYIGTAIAMSELSVLQFSKISLHKLSKTNIILFNKFLLNISREVCRRLYIIDKHLVKALEENSKFNNLIS</sequence>
<dbReference type="GeneID" id="77469149"/>
<dbReference type="CDD" id="cd00038">
    <property type="entry name" value="CAP_ED"/>
    <property type="match status" value="1"/>
</dbReference>
<organism evidence="2 3">
    <name type="scientific">Fusobacterium varium ATCC 27725</name>
    <dbReference type="NCBI Taxonomy" id="469618"/>
    <lineage>
        <taxon>Bacteria</taxon>
        <taxon>Fusobacteriati</taxon>
        <taxon>Fusobacteriota</taxon>
        <taxon>Fusobacteriia</taxon>
        <taxon>Fusobacteriales</taxon>
        <taxon>Fusobacteriaceae</taxon>
        <taxon>Fusobacterium</taxon>
    </lineage>
</organism>
<dbReference type="SUPFAM" id="SSF51206">
    <property type="entry name" value="cAMP-binding domain-like"/>
    <property type="match status" value="1"/>
</dbReference>
<dbReference type="InterPro" id="IPR018490">
    <property type="entry name" value="cNMP-bd_dom_sf"/>
</dbReference>
<protein>
    <submittedName>
        <fullName evidence="2">Cyclic nucleotide-binding domain-containing protein</fullName>
    </submittedName>
</protein>
<accession>A0ABM6U7K4</accession>
<dbReference type="InterPro" id="IPR014710">
    <property type="entry name" value="RmlC-like_jellyroll"/>
</dbReference>
<dbReference type="EMBL" id="CP028103">
    <property type="protein sequence ID" value="AVQ32312.1"/>
    <property type="molecule type" value="Genomic_DNA"/>
</dbReference>
<dbReference type="RefSeq" id="WP_005951610.1">
    <property type="nucleotide sequence ID" value="NZ_CP028103.1"/>
</dbReference>
<dbReference type="InterPro" id="IPR050503">
    <property type="entry name" value="cAMP-dep_PK_reg_su-like"/>
</dbReference>
<dbReference type="Proteomes" id="UP000241238">
    <property type="component" value="Chromosome"/>
</dbReference>
<dbReference type="Gene3D" id="2.60.120.10">
    <property type="entry name" value="Jelly Rolls"/>
    <property type="match status" value="1"/>
</dbReference>
<evidence type="ECO:0000313" key="3">
    <source>
        <dbReference type="Proteomes" id="UP000241238"/>
    </source>
</evidence>
<dbReference type="PANTHER" id="PTHR11635:SF152">
    <property type="entry name" value="CAMP-DEPENDENT PROTEIN KINASE TYPE I REGULATORY SUBUNIT-RELATED"/>
    <property type="match status" value="1"/>
</dbReference>
<dbReference type="Pfam" id="PF00027">
    <property type="entry name" value="cNMP_binding"/>
    <property type="match status" value="1"/>
</dbReference>
<evidence type="ECO:0000313" key="2">
    <source>
        <dbReference type="EMBL" id="AVQ32312.1"/>
    </source>
</evidence>
<dbReference type="PANTHER" id="PTHR11635">
    <property type="entry name" value="CAMP-DEPENDENT PROTEIN KINASE REGULATORY CHAIN"/>
    <property type="match status" value="1"/>
</dbReference>
<dbReference type="PROSITE" id="PS50042">
    <property type="entry name" value="CNMP_BINDING_3"/>
    <property type="match status" value="1"/>
</dbReference>
<dbReference type="SMART" id="SM00100">
    <property type="entry name" value="cNMP"/>
    <property type="match status" value="1"/>
</dbReference>
<evidence type="ECO:0000259" key="1">
    <source>
        <dbReference type="PROSITE" id="PS50042"/>
    </source>
</evidence>
<dbReference type="InterPro" id="IPR000595">
    <property type="entry name" value="cNMP-bd_dom"/>
</dbReference>
<feature type="domain" description="Cyclic nucleotide-binding" evidence="1">
    <location>
        <begin position="21"/>
        <end position="122"/>
    </location>
</feature>
<gene>
    <name evidence="2" type="ORF">C4N18_14170</name>
</gene>
<name>A0ABM6U7K4_FUSVA</name>